<keyword evidence="2" id="KW-1185">Reference proteome</keyword>
<evidence type="ECO:0000313" key="2">
    <source>
        <dbReference type="Proteomes" id="UP000485058"/>
    </source>
</evidence>
<proteinExistence type="predicted"/>
<dbReference type="Proteomes" id="UP000485058">
    <property type="component" value="Unassembled WGS sequence"/>
</dbReference>
<protein>
    <submittedName>
        <fullName evidence="1">Uncharacterized protein</fullName>
    </submittedName>
</protein>
<organism evidence="1 2">
    <name type="scientific">Haematococcus lacustris</name>
    <name type="common">Green alga</name>
    <name type="synonym">Haematococcus pluvialis</name>
    <dbReference type="NCBI Taxonomy" id="44745"/>
    <lineage>
        <taxon>Eukaryota</taxon>
        <taxon>Viridiplantae</taxon>
        <taxon>Chlorophyta</taxon>
        <taxon>core chlorophytes</taxon>
        <taxon>Chlorophyceae</taxon>
        <taxon>CS clade</taxon>
        <taxon>Chlamydomonadales</taxon>
        <taxon>Haematococcaceae</taxon>
        <taxon>Haematococcus</taxon>
    </lineage>
</organism>
<evidence type="ECO:0000313" key="1">
    <source>
        <dbReference type="EMBL" id="GFH06674.1"/>
    </source>
</evidence>
<sequence length="59" mass="6375">MWPVMWPVMWAELSKSRWPTRVPWYAALTGCQLATAATCGATREQGWVGHRGSGLGGGG</sequence>
<dbReference type="AlphaFoldDB" id="A0A699YII6"/>
<dbReference type="EMBL" id="BLLF01000050">
    <property type="protein sequence ID" value="GFH06674.1"/>
    <property type="molecule type" value="Genomic_DNA"/>
</dbReference>
<accession>A0A699YII6</accession>
<name>A0A699YII6_HAELA</name>
<reference evidence="1 2" key="1">
    <citation type="submission" date="2020-02" db="EMBL/GenBank/DDBJ databases">
        <title>Draft genome sequence of Haematococcus lacustris strain NIES-144.</title>
        <authorList>
            <person name="Morimoto D."/>
            <person name="Nakagawa S."/>
            <person name="Yoshida T."/>
            <person name="Sawayama S."/>
        </authorList>
    </citation>
    <scope>NUCLEOTIDE SEQUENCE [LARGE SCALE GENOMIC DNA]</scope>
    <source>
        <strain evidence="1 2">NIES-144</strain>
    </source>
</reference>
<gene>
    <name evidence="1" type="ORF">HaLaN_01343</name>
</gene>
<comment type="caution">
    <text evidence="1">The sequence shown here is derived from an EMBL/GenBank/DDBJ whole genome shotgun (WGS) entry which is preliminary data.</text>
</comment>